<accession>A0A9P7UMS1</accession>
<keyword evidence="1" id="KW-0472">Membrane</keyword>
<feature type="transmembrane region" description="Helical" evidence="1">
    <location>
        <begin position="191"/>
        <end position="215"/>
    </location>
</feature>
<dbReference type="Proteomes" id="UP001049176">
    <property type="component" value="Chromosome 10"/>
</dbReference>
<dbReference type="RefSeq" id="XP_043002617.1">
    <property type="nucleotide sequence ID" value="XM_043159019.1"/>
</dbReference>
<evidence type="ECO:0000256" key="1">
    <source>
        <dbReference type="SAM" id="Phobius"/>
    </source>
</evidence>
<reference evidence="2" key="1">
    <citation type="journal article" date="2021" name="Genome Biol. Evol.">
        <title>The assembled and annotated genome of the fairy-ring fungus Marasmius oreades.</title>
        <authorList>
            <person name="Hiltunen M."/>
            <person name="Ament-Velasquez S.L."/>
            <person name="Johannesson H."/>
        </authorList>
    </citation>
    <scope>NUCLEOTIDE SEQUENCE</scope>
    <source>
        <strain evidence="2">03SP1</strain>
    </source>
</reference>
<evidence type="ECO:0000313" key="2">
    <source>
        <dbReference type="EMBL" id="KAG7086146.1"/>
    </source>
</evidence>
<gene>
    <name evidence="2" type="ORF">E1B28_002105</name>
</gene>
<feature type="transmembrane region" description="Helical" evidence="1">
    <location>
        <begin position="111"/>
        <end position="132"/>
    </location>
</feature>
<feature type="transmembrane region" description="Helical" evidence="1">
    <location>
        <begin position="20"/>
        <end position="45"/>
    </location>
</feature>
<protein>
    <submittedName>
        <fullName evidence="2">Uncharacterized protein</fullName>
    </submittedName>
</protein>
<keyword evidence="1" id="KW-0812">Transmembrane</keyword>
<dbReference type="KEGG" id="more:E1B28_002105"/>
<dbReference type="GeneID" id="66071181"/>
<proteinExistence type="predicted"/>
<feature type="transmembrane region" description="Helical" evidence="1">
    <location>
        <begin position="236"/>
        <end position="260"/>
    </location>
</feature>
<sequence>MASSDDDLKNSLEPYMTMAQVLVLPISTVSVLYFIYVVFGLSIHVLYFHHNGSTSKLYLGCTIALFLLATIYIAMNTWGNFLEAVVLFSAASSKDYTPLVMYLEGDVQKGVWSTTTSVISNLMNSIADLMLIHRCYIIWNSKKLVLYPLALIAFILNGIDLGCIIAISFGLSNLSKESNSILIIKALSLDSTGVAISIVAFQIILAFITGGRIWWISYEARKMMGKSTHTKYKTMVIIIIESGFLYASTMLAVAVVNLSADNSVYGILPFDPFSLSTLISGLAPTLIIVRVAYGKSINSVQQVLSTMNFADGQESQQQDTSATKHVGIGLKMETQSNSIIGKNLSHGADRSLRVKETFEV</sequence>
<dbReference type="EMBL" id="CM032190">
    <property type="protein sequence ID" value="KAG7086146.1"/>
    <property type="molecule type" value="Genomic_DNA"/>
</dbReference>
<name>A0A9P7UMS1_9AGAR</name>
<keyword evidence="3" id="KW-1185">Reference proteome</keyword>
<feature type="transmembrane region" description="Helical" evidence="1">
    <location>
        <begin position="144"/>
        <end position="171"/>
    </location>
</feature>
<comment type="caution">
    <text evidence="2">The sequence shown here is derived from an EMBL/GenBank/DDBJ whole genome shotgun (WGS) entry which is preliminary data.</text>
</comment>
<dbReference type="AlphaFoldDB" id="A0A9P7UMS1"/>
<keyword evidence="1" id="KW-1133">Transmembrane helix</keyword>
<feature type="transmembrane region" description="Helical" evidence="1">
    <location>
        <begin position="272"/>
        <end position="293"/>
    </location>
</feature>
<feature type="transmembrane region" description="Helical" evidence="1">
    <location>
        <begin position="57"/>
        <end position="75"/>
    </location>
</feature>
<dbReference type="OrthoDB" id="3226582at2759"/>
<organism evidence="2 3">
    <name type="scientific">Marasmius oreades</name>
    <name type="common">fairy-ring Marasmius</name>
    <dbReference type="NCBI Taxonomy" id="181124"/>
    <lineage>
        <taxon>Eukaryota</taxon>
        <taxon>Fungi</taxon>
        <taxon>Dikarya</taxon>
        <taxon>Basidiomycota</taxon>
        <taxon>Agaricomycotina</taxon>
        <taxon>Agaricomycetes</taxon>
        <taxon>Agaricomycetidae</taxon>
        <taxon>Agaricales</taxon>
        <taxon>Marasmiineae</taxon>
        <taxon>Marasmiaceae</taxon>
        <taxon>Marasmius</taxon>
    </lineage>
</organism>
<evidence type="ECO:0000313" key="3">
    <source>
        <dbReference type="Proteomes" id="UP001049176"/>
    </source>
</evidence>